<accession>A0A430LHI8</accession>
<feature type="region of interest" description="Disordered" evidence="1">
    <location>
        <begin position="26"/>
        <end position="78"/>
    </location>
</feature>
<name>A0A430LHI8_9HYPO</name>
<evidence type="ECO:0000256" key="2">
    <source>
        <dbReference type="SAM" id="SignalP"/>
    </source>
</evidence>
<organism evidence="3 4">
    <name type="scientific">Fusarium euwallaceae</name>
    <dbReference type="NCBI Taxonomy" id="1147111"/>
    <lineage>
        <taxon>Eukaryota</taxon>
        <taxon>Fungi</taxon>
        <taxon>Dikarya</taxon>
        <taxon>Ascomycota</taxon>
        <taxon>Pezizomycotina</taxon>
        <taxon>Sordariomycetes</taxon>
        <taxon>Hypocreomycetidae</taxon>
        <taxon>Hypocreales</taxon>
        <taxon>Nectriaceae</taxon>
        <taxon>Fusarium</taxon>
        <taxon>Fusarium solani species complex</taxon>
    </lineage>
</organism>
<sequence>MRSEVLALPLLALARGVLASPCLPPLTSSSPSVTTTTASSEAVSTASTESTIIALTTTESTTAAASESTTSATLPSAPVTAAPEPFYVTIFRPFPGPGQITAPITVTTIAPQGDQPGTVIIETPTPAA</sequence>
<dbReference type="Proteomes" id="UP000287124">
    <property type="component" value="Unassembled WGS sequence"/>
</dbReference>
<dbReference type="AlphaFoldDB" id="A0A430LHI8"/>
<evidence type="ECO:0000313" key="4">
    <source>
        <dbReference type="Proteomes" id="UP000287124"/>
    </source>
</evidence>
<reference evidence="3 4" key="1">
    <citation type="submission" date="2017-06" db="EMBL/GenBank/DDBJ databases">
        <title>Comparative genomic analysis of Ambrosia Fusariam Clade fungi.</title>
        <authorList>
            <person name="Stajich J.E."/>
            <person name="Carrillo J."/>
            <person name="Kijimoto T."/>
            <person name="Eskalen A."/>
            <person name="O'Donnell K."/>
            <person name="Kasson M."/>
        </authorList>
    </citation>
    <scope>NUCLEOTIDE SEQUENCE [LARGE SCALE GENOMIC DNA]</scope>
    <source>
        <strain evidence="3 4">UCR1854</strain>
    </source>
</reference>
<feature type="chain" id="PRO_5019021002" description="REJ domain-containing protein" evidence="2">
    <location>
        <begin position="20"/>
        <end position="128"/>
    </location>
</feature>
<proteinExistence type="predicted"/>
<keyword evidence="4" id="KW-1185">Reference proteome</keyword>
<keyword evidence="2" id="KW-0732">Signal</keyword>
<comment type="caution">
    <text evidence="3">The sequence shown here is derived from an EMBL/GenBank/DDBJ whole genome shotgun (WGS) entry which is preliminary data.</text>
</comment>
<feature type="signal peptide" evidence="2">
    <location>
        <begin position="1"/>
        <end position="19"/>
    </location>
</feature>
<evidence type="ECO:0008006" key="5">
    <source>
        <dbReference type="Google" id="ProtNLM"/>
    </source>
</evidence>
<dbReference type="EMBL" id="MIKF01000196">
    <property type="protein sequence ID" value="RTE75133.1"/>
    <property type="molecule type" value="Genomic_DNA"/>
</dbReference>
<gene>
    <name evidence="3" type="ORF">BHE90_010419</name>
</gene>
<evidence type="ECO:0000256" key="1">
    <source>
        <dbReference type="SAM" id="MobiDB-lite"/>
    </source>
</evidence>
<evidence type="ECO:0000313" key="3">
    <source>
        <dbReference type="EMBL" id="RTE75133.1"/>
    </source>
</evidence>
<protein>
    <recommendedName>
        <fullName evidence="5">REJ domain-containing protein</fullName>
    </recommendedName>
</protein>